<reference evidence="2" key="1">
    <citation type="submission" date="2018-10" db="EMBL/GenBank/DDBJ databases">
        <title>Hidden diversity of soil giant viruses.</title>
        <authorList>
            <person name="Schulz F."/>
            <person name="Alteio L."/>
            <person name="Goudeau D."/>
            <person name="Ryan E.M."/>
            <person name="Malmstrom R.R."/>
            <person name="Blanchard J."/>
            <person name="Woyke T."/>
        </authorList>
    </citation>
    <scope>NUCLEOTIDE SEQUENCE</scope>
    <source>
        <strain evidence="2">HAV1</strain>
    </source>
</reference>
<name>A0A3G5A459_9VIRU</name>
<evidence type="ECO:0000256" key="1">
    <source>
        <dbReference type="SAM" id="MobiDB-lite"/>
    </source>
</evidence>
<feature type="region of interest" description="Disordered" evidence="1">
    <location>
        <begin position="334"/>
        <end position="356"/>
    </location>
</feature>
<accession>A0A3G5A459</accession>
<gene>
    <name evidence="2" type="ORF">Harvfovirus23_16</name>
</gene>
<feature type="region of interest" description="Disordered" evidence="1">
    <location>
        <begin position="1049"/>
        <end position="1069"/>
    </location>
</feature>
<protein>
    <submittedName>
        <fullName evidence="2">Early transcription factor VETF large subunit</fullName>
    </submittedName>
</protein>
<feature type="region of interest" description="Disordered" evidence="1">
    <location>
        <begin position="2119"/>
        <end position="2140"/>
    </location>
</feature>
<evidence type="ECO:0000313" key="2">
    <source>
        <dbReference type="EMBL" id="AYV81264.1"/>
    </source>
</evidence>
<dbReference type="EMBL" id="MK072265">
    <property type="protein sequence ID" value="AYV81264.1"/>
    <property type="molecule type" value="Genomic_DNA"/>
</dbReference>
<feature type="compositionally biased region" description="Polar residues" evidence="1">
    <location>
        <begin position="1050"/>
        <end position="1062"/>
    </location>
</feature>
<feature type="compositionally biased region" description="Acidic residues" evidence="1">
    <location>
        <begin position="2130"/>
        <end position="2140"/>
    </location>
</feature>
<organism evidence="2">
    <name type="scientific">Harvfovirus sp</name>
    <dbReference type="NCBI Taxonomy" id="2487768"/>
    <lineage>
        <taxon>Viruses</taxon>
        <taxon>Varidnaviria</taxon>
        <taxon>Bamfordvirae</taxon>
        <taxon>Nucleocytoviricota</taxon>
        <taxon>Megaviricetes</taxon>
        <taxon>Imitervirales</taxon>
        <taxon>Mimiviridae</taxon>
        <taxon>Klosneuvirinae</taxon>
    </lineage>
</organism>
<sequence length="2140" mass="252707">MDDPIKIIWKYKNNNRRTQYHLYIFIGKVPEDILKIINKISDLNLYNSFITLTKAELKRLVDFYGDYWYQKLFNIYHINYIISLVKDSPAQKRELTEKLGKEWVDIHVEKHVIMEKKLLYNYETLIRDERVRKTVKKGRAAAVVEDETDLDYTTHTKDDLSKIFDIRSKLRRQDRLVEMEADANMNRGEVSETSIDAVSHVPEDEDDYEVGNSSDYKINVREETPFENKEVMREFSRAMRDYEDATDSDPALDTEETKIYDLEEDVGTRTLVGGCDGCENIFECAHCQTNFCCHNRKRTAIATQYFHECEGTHCDYVYKCLDCGKNHRFHEELEGGEQDQAEAPENTEQATEFDEGADTETLLTDEEMDMEAIEKLYKEEDVTPDDEVEKTSNLIKKALHDDSLFEKKIAMIIDFDTSKDGNMYDENLKDIYKKFYITEQYIFRDDTVKVIKDKICCSIRNNPKFDKDSYVMPSRQYLWSEYYFNNKIEKIMVGQKWIRRNELLNVDVEPNTNIRYYEELRGNLKLLRDNIRRYGNKIRREDDDNNILFDYEGYIMNSELYMIDIYNEFGSSYNPNSETIKNLIDVYIRLYFPKIKGEDMKYIIEYLATDKKIEASKMLTTFETINNDLIMNNEIMSVVESVRIADQGKIFKDTFITQSVIHVNLRIIEGKIDLYRIFNEFEPTDKYPFLQYQTADGTIFFKFKEEDISFYLKNKENADILSKWFENSPYGISFKVKISDKNDEDRFTAINLNETGRIEYKTQWKEDDMATIDDIRETYNYVRDLVKKINNEKNKVKVDIPEDNEFKYAFINTIQKFDLPDNFVVNHNDLSEFARYFYPYVALVIEPRKRQAKIQKGSEKSKFGTYLRYKRVSKYENQERLQQRIMYFMRNYEYSDQLLANEISKQFNITEDRAMEEIDKVRARYPNIKRSRKFLKKLENIPKYKPPGIGIDVQGKQREKYKIRISGARDKKQLDRIIGFMNILIYLYIETYLYKKPERQILKEKLKMLTHIARRRNKVDEIVYYSKEIKTVKQMTQIDKRRIGFKPEKGQNQWTRSCQNSGNDKKRRPFSTTNMEELIKKGYTLNKKTGAYEHRLLVKGRSGKSKEITLKTIKLNELDENGNATGNDIHYACAPQENGDHMYVGFLTRSSNPHGYCMPCCFKKDPAISKNKEKRDFFWSCMGQTGKIEGEESKVTQKALGDKLYILQDTNKIQEGRFGFLPKYLDFYFNTMLDKQKKIRHHYLVKTDTGYFFKYGSKQDEFQFLNTLASLLDTTVADLKDQVIEALEQDRNDLIFTALNNGDIKTQFGTRDKYIEFIKYNAYLDFDIMNYVISIPGVVDKYGLNILVFQKQTIIIKRTLEKEKIKEDFFLLCQNIEDKYSLISPNKKTLFMLKENRNYYPIVLVYKDNELTKAMTLTKTFTYEDSKKNIVSHVKDFYERNCYGTFFDELIHKNTSITARETYHLLTKLNNKQFMAKYQVIDIRNKCKYLITNSNLIVTVRPSGSIYDLQIVKSIDKYIDTFDSTLKKLTELYDKSEKKLPIKPVGVYFDTRSKTKYRVTAILTKSRGNVPVIPELIEGSVLDSHNLIIENKPLYDKIDKELEKGKGNYTIDERISQVNYDKYFNESYELFRLTFSDYMNREENLQLRSNLEQMITDISTEKQEKIHKVRLFLYKLIDKNLYERYKKVLGSTELTGDVTGDTLVEEIEKVAINTERDQEIPAKDQIDDVIASQSPEPFTEQPIMPSRVNTLSRAFPIQIKPDVYDTDYSSIANIATGGRYEKIIHYSDKLPNLITYQVNNDRNVCEILPKDTCSTNPHCHWTHSGCLLSLTNDMIITFVNKISEELGSNDLKALELLKIGNYFVSDIVDYNRFTERQGQKIIRSSSNTIKKVLNDLFGRENIPKIGKRRGAKGLEVNYQQMNIDNPLKDMRDMYVQHIIDNNLSIFRAYVNGYYWLKHPYYNIESRNLGFYSPTQTELANYFRSLVIDWLQDKKYAKLIETELFKYMDHKRSSKDPINDFIIKIGTDVHTLTNCIIELYALNKIQHIPIIVYDENNQVIYILDNGLKYHFKDNRSMTRTEISDYAQQQPTIQIRFSFSSQQSTVPNEIEILYNRPQSTQNRTQERNLFETIEDDDEDFTE</sequence>
<proteinExistence type="predicted"/>